<evidence type="ECO:0000313" key="1">
    <source>
        <dbReference type="EMBL" id="PHV70114.1"/>
    </source>
</evidence>
<sequence length="519" mass="58530">MADLKEILKQEIPEFRALAHQFVNKEIAKVEFKGQSGGMGVYAERDGQHMMIRLKMTSGTVTLEQLQNVLSLAKKYKCEKVHLTTREAIQLHGLSADDVCDIMEEALESAIYTRGGGGNFPRNVALSPLSGVEKGEAFDVTPYALIVNKYFMERMITYKLPRKFKVAFSNSDKDHACSTATDQGFMATIKDGKPYFRVYLAGGLGKDPAKGILLDEYIEPTDVLYHVEGMLNLFMAEGDYENKAKARTRYIPRRMGEEAFLACYKEHVEQVKKEKDLHLPIELTHPALLTKKGITLDLEDNRLIAQKQEGLYTVVIHPQNGQLSTKMLEELIEHLSKYEDLQLRLTMNESLYVQNLTGPEAEGLLKLIEGIGQVTDLERSVSCIGVPVCQMGIAQSQKLLSEILTYFKDRGMASKWLPSLHVSGCINSCGRHQVSNIGFVGKKKKVGETIEEVFEIFVGGRLGKEITVLGENYGDLCAKEIPEFLYELAELLEQRQLKFLDYLQDNENEFKMLLSKYLV</sequence>
<keyword evidence="2" id="KW-1185">Reference proteome</keyword>
<accession>A0AC61DA03</accession>
<proteinExistence type="predicted"/>
<comment type="caution">
    <text evidence="1">The sequence shown here is derived from an EMBL/GenBank/DDBJ whole genome shotgun (WGS) entry which is preliminary data.</text>
</comment>
<reference evidence="1" key="1">
    <citation type="submission" date="2017-10" db="EMBL/GenBank/DDBJ databases">
        <title>Genome sequence of cellulolytic Lachnospiraceae bacterium XHS1971 isolated from hotspring sediment.</title>
        <authorList>
            <person name="Vasudevan G."/>
            <person name="Joshi A.J."/>
            <person name="Hivarkar S."/>
            <person name="Lanjekar V.B."/>
            <person name="Dhakephalkar P.K."/>
            <person name="Dagar S."/>
        </authorList>
    </citation>
    <scope>NUCLEOTIDE SEQUENCE</scope>
    <source>
        <strain evidence="1">XHS1971</strain>
    </source>
</reference>
<dbReference type="EMBL" id="PEDL01000014">
    <property type="protein sequence ID" value="PHV70114.1"/>
    <property type="molecule type" value="Genomic_DNA"/>
</dbReference>
<gene>
    <name evidence="1" type="ORF">CS063_12485</name>
</gene>
<organism evidence="1 2">
    <name type="scientific">Sporanaerobium hydrogeniformans</name>
    <dbReference type="NCBI Taxonomy" id="3072179"/>
    <lineage>
        <taxon>Bacteria</taxon>
        <taxon>Bacillati</taxon>
        <taxon>Bacillota</taxon>
        <taxon>Clostridia</taxon>
        <taxon>Lachnospirales</taxon>
        <taxon>Lachnospiraceae</taxon>
        <taxon>Sporanaerobium</taxon>
    </lineage>
</organism>
<name>A0AC61DA03_9FIRM</name>
<dbReference type="Proteomes" id="UP000224460">
    <property type="component" value="Unassembled WGS sequence"/>
</dbReference>
<protein>
    <submittedName>
        <fullName evidence="1">Ferredoxin--nitrite reductase</fullName>
    </submittedName>
</protein>
<evidence type="ECO:0000313" key="2">
    <source>
        <dbReference type="Proteomes" id="UP000224460"/>
    </source>
</evidence>